<dbReference type="InterPro" id="IPR051446">
    <property type="entry name" value="HTH_trans_reg/aminotransferase"/>
</dbReference>
<dbReference type="PANTHER" id="PTHR46577">
    <property type="entry name" value="HTH-TYPE TRANSCRIPTIONAL REGULATORY PROTEIN GABR"/>
    <property type="match status" value="1"/>
</dbReference>
<evidence type="ECO:0000313" key="7">
    <source>
        <dbReference type="EMBL" id="RKL22735.1"/>
    </source>
</evidence>
<reference evidence="7 8" key="1">
    <citation type="journal article" date="2018" name="Sci. Rep.">
        <title>Characterisation of pathogen-specific regions and novel effector candidates in Fusarium oxysporum f. sp. cepae.</title>
        <authorList>
            <person name="Armitage A.D."/>
            <person name="Taylor A."/>
            <person name="Sobczyk M.K."/>
            <person name="Baxter L."/>
            <person name="Greenfield B.P."/>
            <person name="Bates H.J."/>
            <person name="Wilson F."/>
            <person name="Jackson A.C."/>
            <person name="Ott S."/>
            <person name="Harrison R.J."/>
            <person name="Clarkson J.P."/>
        </authorList>
    </citation>
    <scope>NUCLEOTIDE SEQUENCE [LARGE SCALE GENOMIC DNA]</scope>
    <source>
        <strain evidence="7 8">Fp_A8</strain>
    </source>
</reference>
<dbReference type="Gene3D" id="3.40.640.10">
    <property type="entry name" value="Type I PLP-dependent aspartate aminotransferase-like (Major domain)"/>
    <property type="match status" value="1"/>
</dbReference>
<comment type="similarity">
    <text evidence="1">In the C-terminal section; belongs to the class-I pyridoxal-phosphate-dependent aminotransferase family.</text>
</comment>
<accession>A0A420S0F5</accession>
<dbReference type="Pfam" id="PF00155">
    <property type="entry name" value="Aminotran_1_2"/>
    <property type="match status" value="1"/>
</dbReference>
<dbReference type="InterPro" id="IPR000524">
    <property type="entry name" value="Tscrpt_reg_HTH_GntR"/>
</dbReference>
<dbReference type="InterPro" id="IPR036390">
    <property type="entry name" value="WH_DNA-bd_sf"/>
</dbReference>
<evidence type="ECO:0000256" key="1">
    <source>
        <dbReference type="ARBA" id="ARBA00005384"/>
    </source>
</evidence>
<dbReference type="Gene3D" id="3.90.1150.10">
    <property type="entry name" value="Aspartate Aminotransferase, domain 1"/>
    <property type="match status" value="1"/>
</dbReference>
<dbReference type="EMBL" id="MRDB01000118">
    <property type="protein sequence ID" value="RKL22735.1"/>
    <property type="molecule type" value="Genomic_DNA"/>
</dbReference>
<keyword evidence="2" id="KW-0663">Pyridoxal phosphate</keyword>
<evidence type="ECO:0000313" key="8">
    <source>
        <dbReference type="Proteomes" id="UP000283569"/>
    </source>
</evidence>
<sequence length="478" mass="51261">MSSVRRPQAGGEEKSARWQAAIEAMGGPLYLRIVELLAQEVREGRLSPGAPLPSQRDMARQLGVNFTTVTRAYDEAKRIGLVQSRHGQGTFVAAEKGFARTVAEPAPEEGVREPIDLTSTWPPNLEIASTLAAAVARLTGDRSFDFLARRAGTVPALDLAAGRDWLQPRFDLEVGGRLAMASGARNALIGLLSSLVGTGGRLLVEAMCWPTMRTLATVLGIELVPVALDAEGILPDALDAAAQASQATVLYCVPTLQNPSGAVMGLRRRRALVEVARRRGLTLVEDDAYGGLHRDPPPLLGTLAPELTYSVFGLAKLISPSLRVAYVVAPDAEKAERLAEILRATMQTVPPLEAALATHLIRHGQMAKLIKQVRTEAQERQGLARQLLGEHAAHVPDEALFFWLPLPVPWDASDFAMRLRRAGVVVAPAKVFSLDPASAPNAVRIATGAVPSREDVTIALQRVRGLLAQNPSLLSVID</sequence>
<dbReference type="InterPro" id="IPR004839">
    <property type="entry name" value="Aminotransferase_I/II_large"/>
</dbReference>
<dbReference type="GO" id="GO:0003677">
    <property type="term" value="F:DNA binding"/>
    <property type="evidence" value="ECO:0007669"/>
    <property type="project" value="UniProtKB-KW"/>
</dbReference>
<protein>
    <recommendedName>
        <fullName evidence="6">HTH gntR-type domain-containing protein</fullName>
    </recommendedName>
</protein>
<keyword evidence="5" id="KW-0804">Transcription</keyword>
<dbReference type="Pfam" id="PF00392">
    <property type="entry name" value="GntR"/>
    <property type="match status" value="1"/>
</dbReference>
<dbReference type="Proteomes" id="UP000283569">
    <property type="component" value="Unassembled WGS sequence"/>
</dbReference>
<dbReference type="InterPro" id="IPR015421">
    <property type="entry name" value="PyrdxlP-dep_Trfase_major"/>
</dbReference>
<gene>
    <name evidence="7" type="ORF">BFJ72_g14663</name>
</gene>
<dbReference type="SMART" id="SM00345">
    <property type="entry name" value="HTH_GNTR"/>
    <property type="match status" value="1"/>
</dbReference>
<evidence type="ECO:0000259" key="6">
    <source>
        <dbReference type="PROSITE" id="PS50949"/>
    </source>
</evidence>
<proteinExistence type="inferred from homology"/>
<evidence type="ECO:0000256" key="5">
    <source>
        <dbReference type="ARBA" id="ARBA00023163"/>
    </source>
</evidence>
<dbReference type="InterPro" id="IPR036388">
    <property type="entry name" value="WH-like_DNA-bd_sf"/>
</dbReference>
<dbReference type="AlphaFoldDB" id="A0A420S0F5"/>
<feature type="domain" description="HTH gntR-type" evidence="6">
    <location>
        <begin position="27"/>
        <end position="95"/>
    </location>
</feature>
<dbReference type="GO" id="GO:0003700">
    <property type="term" value="F:DNA-binding transcription factor activity"/>
    <property type="evidence" value="ECO:0007669"/>
    <property type="project" value="InterPro"/>
</dbReference>
<dbReference type="Gene3D" id="1.10.10.10">
    <property type="entry name" value="Winged helix-like DNA-binding domain superfamily/Winged helix DNA-binding domain"/>
    <property type="match status" value="1"/>
</dbReference>
<dbReference type="PANTHER" id="PTHR46577:SF1">
    <property type="entry name" value="HTH-TYPE TRANSCRIPTIONAL REGULATORY PROTEIN GABR"/>
    <property type="match status" value="1"/>
</dbReference>
<keyword evidence="4" id="KW-0238">DNA-binding</keyword>
<organism evidence="7 8">
    <name type="scientific">Gibberella intermedia</name>
    <name type="common">Bulb rot disease fungus</name>
    <name type="synonym">Fusarium proliferatum</name>
    <dbReference type="NCBI Taxonomy" id="948311"/>
    <lineage>
        <taxon>Eukaryota</taxon>
        <taxon>Fungi</taxon>
        <taxon>Dikarya</taxon>
        <taxon>Ascomycota</taxon>
        <taxon>Pezizomycotina</taxon>
        <taxon>Sordariomycetes</taxon>
        <taxon>Hypocreomycetidae</taxon>
        <taxon>Hypocreales</taxon>
        <taxon>Nectriaceae</taxon>
        <taxon>Fusarium</taxon>
        <taxon>Fusarium fujikuroi species complex</taxon>
    </lineage>
</organism>
<dbReference type="GO" id="GO:0030170">
    <property type="term" value="F:pyridoxal phosphate binding"/>
    <property type="evidence" value="ECO:0007669"/>
    <property type="project" value="InterPro"/>
</dbReference>
<comment type="caution">
    <text evidence="7">The sequence shown here is derived from an EMBL/GenBank/DDBJ whole genome shotgun (WGS) entry which is preliminary data.</text>
</comment>
<dbReference type="SUPFAM" id="SSF46785">
    <property type="entry name" value="Winged helix' DNA-binding domain"/>
    <property type="match status" value="1"/>
</dbReference>
<dbReference type="InterPro" id="IPR015424">
    <property type="entry name" value="PyrdxlP-dep_Trfase"/>
</dbReference>
<dbReference type="InterPro" id="IPR015422">
    <property type="entry name" value="PyrdxlP-dep_Trfase_small"/>
</dbReference>
<dbReference type="PROSITE" id="PS50949">
    <property type="entry name" value="HTH_GNTR"/>
    <property type="match status" value="1"/>
</dbReference>
<dbReference type="CDD" id="cd07377">
    <property type="entry name" value="WHTH_GntR"/>
    <property type="match status" value="1"/>
</dbReference>
<evidence type="ECO:0000256" key="3">
    <source>
        <dbReference type="ARBA" id="ARBA00023015"/>
    </source>
</evidence>
<evidence type="ECO:0000256" key="4">
    <source>
        <dbReference type="ARBA" id="ARBA00023125"/>
    </source>
</evidence>
<keyword evidence="3" id="KW-0805">Transcription regulation</keyword>
<dbReference type="CDD" id="cd00609">
    <property type="entry name" value="AAT_like"/>
    <property type="match status" value="1"/>
</dbReference>
<evidence type="ECO:0000256" key="2">
    <source>
        <dbReference type="ARBA" id="ARBA00022898"/>
    </source>
</evidence>
<dbReference type="SUPFAM" id="SSF53383">
    <property type="entry name" value="PLP-dependent transferases"/>
    <property type="match status" value="1"/>
</dbReference>
<name>A0A420S0F5_GIBIN</name>